<evidence type="ECO:0000313" key="7">
    <source>
        <dbReference type="EMBL" id="RGP71564.1"/>
    </source>
</evidence>
<name>A0A395SGG6_FUSSP</name>
<dbReference type="InterPro" id="IPR001841">
    <property type="entry name" value="Znf_RING"/>
</dbReference>
<dbReference type="Proteomes" id="UP000266152">
    <property type="component" value="Unassembled WGS sequence"/>
</dbReference>
<dbReference type="STRING" id="5514.A0A395SGG6"/>
<accession>A0A395SGG6</accession>
<evidence type="ECO:0000256" key="2">
    <source>
        <dbReference type="ARBA" id="ARBA00022771"/>
    </source>
</evidence>
<dbReference type="SMART" id="SM00184">
    <property type="entry name" value="RING"/>
    <property type="match status" value="1"/>
</dbReference>
<dbReference type="SUPFAM" id="SSF57850">
    <property type="entry name" value="RING/U-box"/>
    <property type="match status" value="1"/>
</dbReference>
<evidence type="ECO:0000256" key="3">
    <source>
        <dbReference type="ARBA" id="ARBA00022833"/>
    </source>
</evidence>
<keyword evidence="1" id="KW-0479">Metal-binding</keyword>
<dbReference type="GO" id="GO:0008270">
    <property type="term" value="F:zinc ion binding"/>
    <property type="evidence" value="ECO:0007669"/>
    <property type="project" value="UniProtKB-KW"/>
</dbReference>
<organism evidence="7 8">
    <name type="scientific">Fusarium sporotrichioides</name>
    <dbReference type="NCBI Taxonomy" id="5514"/>
    <lineage>
        <taxon>Eukaryota</taxon>
        <taxon>Fungi</taxon>
        <taxon>Dikarya</taxon>
        <taxon>Ascomycota</taxon>
        <taxon>Pezizomycotina</taxon>
        <taxon>Sordariomycetes</taxon>
        <taxon>Hypocreomycetidae</taxon>
        <taxon>Hypocreales</taxon>
        <taxon>Nectriaceae</taxon>
        <taxon>Fusarium</taxon>
    </lineage>
</organism>
<dbReference type="AlphaFoldDB" id="A0A395SGG6"/>
<feature type="compositionally biased region" description="Acidic residues" evidence="5">
    <location>
        <begin position="405"/>
        <end position="418"/>
    </location>
</feature>
<sequence length="427" mass="46772">MSSIQDFWPRIEEAININNDSSQPNSASHVQCPICMEDVAVTSFPPVPERQGDLPGADPTLGEVLLCGHVLCQGCRMQNEHSSPRHNNRTCPMCRTSLQCIDCGKPSLVMPIPKEGPPSSVPAIMSDGGRCRECKAIAGFEQDIHEGEWPEGLEDLEPGFVPLFYHLVGKLEQQRFIVSENHIIEAFATIVRDEFGEMLAKRREVLLDKHHALEGQTPWFGDESHISTAAIPSMAALPGDDRQRRQRNGGLRTVPASVPAVPSGERFLAPQETVPSGQRIFASQSAVPSGQRVLPPPATVPFGQQVNPRAMMLKQLSGEDLEAAAVLTGMNYETLVNLRLGFLHNKMMLRRPRGAALNQPVLGQHVVGSSEDEDSGEDESGSEQEADGDDSGDYFYTETDYSSYGEDDDDFDNGEDVEMTPAHDLVN</sequence>
<keyword evidence="2 4" id="KW-0863">Zinc-finger</keyword>
<evidence type="ECO:0000256" key="5">
    <source>
        <dbReference type="SAM" id="MobiDB-lite"/>
    </source>
</evidence>
<dbReference type="InterPro" id="IPR027370">
    <property type="entry name" value="Znf-RING_euk"/>
</dbReference>
<keyword evidence="3" id="KW-0862">Zinc</keyword>
<evidence type="ECO:0000259" key="6">
    <source>
        <dbReference type="PROSITE" id="PS50089"/>
    </source>
</evidence>
<feature type="region of interest" description="Disordered" evidence="5">
    <location>
        <begin position="367"/>
        <end position="427"/>
    </location>
</feature>
<evidence type="ECO:0000256" key="4">
    <source>
        <dbReference type="PROSITE-ProRule" id="PRU00175"/>
    </source>
</evidence>
<dbReference type="PROSITE" id="PS50089">
    <property type="entry name" value="ZF_RING_2"/>
    <property type="match status" value="1"/>
</dbReference>
<dbReference type="Gene3D" id="3.30.40.10">
    <property type="entry name" value="Zinc/RING finger domain, C3HC4 (zinc finger)"/>
    <property type="match status" value="1"/>
</dbReference>
<dbReference type="InterPro" id="IPR013083">
    <property type="entry name" value="Znf_RING/FYVE/PHD"/>
</dbReference>
<evidence type="ECO:0000256" key="1">
    <source>
        <dbReference type="ARBA" id="ARBA00022723"/>
    </source>
</evidence>
<keyword evidence="8" id="KW-1185">Reference proteome</keyword>
<comment type="caution">
    <text evidence="7">The sequence shown here is derived from an EMBL/GenBank/DDBJ whole genome shotgun (WGS) entry which is preliminary data.</text>
</comment>
<reference evidence="7 8" key="1">
    <citation type="journal article" date="2018" name="PLoS Pathog.">
        <title>Evolution of structural diversity of trichothecenes, a family of toxins produced by plant pathogenic and entomopathogenic fungi.</title>
        <authorList>
            <person name="Proctor R.H."/>
            <person name="McCormick S.P."/>
            <person name="Kim H.S."/>
            <person name="Cardoza R.E."/>
            <person name="Stanley A.M."/>
            <person name="Lindo L."/>
            <person name="Kelly A."/>
            <person name="Brown D.W."/>
            <person name="Lee T."/>
            <person name="Vaughan M.M."/>
            <person name="Alexander N.J."/>
            <person name="Busman M."/>
            <person name="Gutierrez S."/>
        </authorList>
    </citation>
    <scope>NUCLEOTIDE SEQUENCE [LARGE SCALE GENOMIC DNA]</scope>
    <source>
        <strain evidence="7 8">NRRL 3299</strain>
    </source>
</reference>
<proteinExistence type="predicted"/>
<dbReference type="EMBL" id="PXOF01000041">
    <property type="protein sequence ID" value="RGP71564.1"/>
    <property type="molecule type" value="Genomic_DNA"/>
</dbReference>
<protein>
    <recommendedName>
        <fullName evidence="6">RING-type domain-containing protein</fullName>
    </recommendedName>
</protein>
<feature type="compositionally biased region" description="Acidic residues" evidence="5">
    <location>
        <begin position="370"/>
        <end position="392"/>
    </location>
</feature>
<feature type="domain" description="RING-type" evidence="6">
    <location>
        <begin position="32"/>
        <end position="95"/>
    </location>
</feature>
<gene>
    <name evidence="7" type="ORF">FSPOR_3270</name>
</gene>
<evidence type="ECO:0000313" key="8">
    <source>
        <dbReference type="Proteomes" id="UP000266152"/>
    </source>
</evidence>
<dbReference type="Pfam" id="PF13445">
    <property type="entry name" value="zf-RING_UBOX"/>
    <property type="match status" value="1"/>
</dbReference>